<organism evidence="4">
    <name type="scientific">Chromera velia CCMP2878</name>
    <dbReference type="NCBI Taxonomy" id="1169474"/>
    <lineage>
        <taxon>Eukaryota</taxon>
        <taxon>Sar</taxon>
        <taxon>Alveolata</taxon>
        <taxon>Colpodellida</taxon>
        <taxon>Chromeraceae</taxon>
        <taxon>Chromera</taxon>
    </lineage>
</organism>
<dbReference type="InterPro" id="IPR045087">
    <property type="entry name" value="Cu-oxidase_fam"/>
</dbReference>
<comment type="similarity">
    <text evidence="1">Belongs to the multicopper oxidase family.</text>
</comment>
<accession>A0A0G4FYV0</accession>
<dbReference type="Gene3D" id="2.60.40.420">
    <property type="entry name" value="Cupredoxins - blue copper proteins"/>
    <property type="match status" value="2"/>
</dbReference>
<feature type="signal peptide" evidence="2">
    <location>
        <begin position="1"/>
        <end position="16"/>
    </location>
</feature>
<name>A0A0G4FYV0_9ALVE</name>
<feature type="chain" id="PRO_5005189440" description="Plastocyanin-like domain-containing protein" evidence="2">
    <location>
        <begin position="17"/>
        <end position="365"/>
    </location>
</feature>
<evidence type="ECO:0000256" key="1">
    <source>
        <dbReference type="ARBA" id="ARBA00010609"/>
    </source>
</evidence>
<dbReference type="PANTHER" id="PTHR11709:SF518">
    <property type="entry name" value="MULTICOPPER OXIDASE"/>
    <property type="match status" value="1"/>
</dbReference>
<dbReference type="GO" id="GO:0005507">
    <property type="term" value="F:copper ion binding"/>
    <property type="evidence" value="ECO:0007669"/>
    <property type="project" value="InterPro"/>
</dbReference>
<dbReference type="GO" id="GO:0016491">
    <property type="term" value="F:oxidoreductase activity"/>
    <property type="evidence" value="ECO:0007669"/>
    <property type="project" value="TreeGrafter"/>
</dbReference>
<dbReference type="SUPFAM" id="SSF49503">
    <property type="entry name" value="Cupredoxins"/>
    <property type="match status" value="2"/>
</dbReference>
<evidence type="ECO:0000259" key="3">
    <source>
        <dbReference type="Pfam" id="PF07732"/>
    </source>
</evidence>
<dbReference type="VEuPathDB" id="CryptoDB:Cvel_19369"/>
<dbReference type="EMBL" id="CDMZ01000733">
    <property type="protein sequence ID" value="CEM20403.1"/>
    <property type="molecule type" value="Genomic_DNA"/>
</dbReference>
<reference evidence="4" key="1">
    <citation type="submission" date="2014-11" db="EMBL/GenBank/DDBJ databases">
        <authorList>
            <person name="Otto D Thomas"/>
            <person name="Naeem Raeece"/>
        </authorList>
    </citation>
    <scope>NUCLEOTIDE SEQUENCE</scope>
</reference>
<keyword evidence="2" id="KW-0732">Signal</keyword>
<evidence type="ECO:0000313" key="4">
    <source>
        <dbReference type="EMBL" id="CEM20403.1"/>
    </source>
</evidence>
<dbReference type="PANTHER" id="PTHR11709">
    <property type="entry name" value="MULTI-COPPER OXIDASE"/>
    <property type="match status" value="1"/>
</dbReference>
<dbReference type="AlphaFoldDB" id="A0A0G4FYV0"/>
<gene>
    <name evidence="4" type="ORF">Cvel_19369</name>
</gene>
<dbReference type="Pfam" id="PF07732">
    <property type="entry name" value="Cu-oxidase_3"/>
    <property type="match status" value="1"/>
</dbReference>
<dbReference type="InterPro" id="IPR011707">
    <property type="entry name" value="Cu-oxidase-like_N"/>
</dbReference>
<feature type="domain" description="Plastocyanin-like" evidence="3">
    <location>
        <begin position="138"/>
        <end position="187"/>
    </location>
</feature>
<proteinExistence type="inferred from homology"/>
<dbReference type="CDD" id="cd13853">
    <property type="entry name" value="CuRO_1_Tth-MCO_like"/>
    <property type="match status" value="1"/>
</dbReference>
<sequence length="365" mass="40241">MSSALLLLLLVSGVKSQSCPSSPNLSGDGEPFRQPCEWRSEGGRLQGTLTLGPFFYDDWATAPFETRTFEGSIPGPTLRLKPGDTLELTLQNDLQWGESVKYSWDCATPHCLHTQFRDPSVTNLHDCRSTDCIVLVEVNPQSSHRHTIEIPDEHSPGTYWYHPHHHGSTSLQVGGGAAGAIVIEDREGDLPPSIANLEERVLVFQEISVLEEPECERSTLAPTGVLGVLGGPFLLGALLWMSAQSCARMRNPVGGQSTNIRAARSVDPYRASVCVAFLSDDSILPRTDIGGFMRSFTLVNGLYRPLIDMETGRWYRFRMIWASLAQTFWVRFGGCEVRLLALDGVYLRDAPNRRAPPDPSSGEQA</sequence>
<evidence type="ECO:0000256" key="2">
    <source>
        <dbReference type="SAM" id="SignalP"/>
    </source>
</evidence>
<protein>
    <recommendedName>
        <fullName evidence="3">Plastocyanin-like domain-containing protein</fullName>
    </recommendedName>
</protein>
<dbReference type="InterPro" id="IPR008972">
    <property type="entry name" value="Cupredoxin"/>
</dbReference>